<proteinExistence type="predicted"/>
<protein>
    <recommendedName>
        <fullName evidence="1">BTB domain-containing protein</fullName>
    </recommendedName>
</protein>
<dbReference type="SUPFAM" id="SSF54695">
    <property type="entry name" value="POZ domain"/>
    <property type="match status" value="1"/>
</dbReference>
<feature type="domain" description="BTB" evidence="1">
    <location>
        <begin position="2"/>
        <end position="105"/>
    </location>
</feature>
<dbReference type="RefSeq" id="XP_007864757.1">
    <property type="nucleotide sequence ID" value="XM_007866566.1"/>
</dbReference>
<organism evidence="2 3">
    <name type="scientific">Gloeophyllum trabeum (strain ATCC 11539 / FP-39264 / Madison 617)</name>
    <name type="common">Brown rot fungus</name>
    <dbReference type="NCBI Taxonomy" id="670483"/>
    <lineage>
        <taxon>Eukaryota</taxon>
        <taxon>Fungi</taxon>
        <taxon>Dikarya</taxon>
        <taxon>Basidiomycota</taxon>
        <taxon>Agaricomycotina</taxon>
        <taxon>Agaricomycetes</taxon>
        <taxon>Gloeophyllales</taxon>
        <taxon>Gloeophyllaceae</taxon>
        <taxon>Gloeophyllum</taxon>
    </lineage>
</organism>
<dbReference type="KEGG" id="gtr:GLOTRDRAFT_26295"/>
<name>S7RSZ0_GLOTA</name>
<dbReference type="InterPro" id="IPR000210">
    <property type="entry name" value="BTB/POZ_dom"/>
</dbReference>
<evidence type="ECO:0000259" key="1">
    <source>
        <dbReference type="SMART" id="SM00225"/>
    </source>
</evidence>
<gene>
    <name evidence="2" type="ORF">GLOTRDRAFT_26295</name>
</gene>
<dbReference type="HOGENOM" id="CLU_052397_0_0_1"/>
<feature type="non-terminal residue" evidence="2">
    <location>
        <position position="280"/>
    </location>
</feature>
<dbReference type="Pfam" id="PF00651">
    <property type="entry name" value="BTB"/>
    <property type="match status" value="1"/>
</dbReference>
<keyword evidence="3" id="KW-1185">Reference proteome</keyword>
<evidence type="ECO:0000313" key="3">
    <source>
        <dbReference type="Proteomes" id="UP000030669"/>
    </source>
</evidence>
<dbReference type="STRING" id="670483.S7RSZ0"/>
<accession>S7RSZ0</accession>
<dbReference type="InterPro" id="IPR011333">
    <property type="entry name" value="SKP1/BTB/POZ_sf"/>
</dbReference>
<dbReference type="OrthoDB" id="3184970at2759"/>
<dbReference type="EMBL" id="KB469300">
    <property type="protein sequence ID" value="EPQ56209.1"/>
    <property type="molecule type" value="Genomic_DNA"/>
</dbReference>
<dbReference type="AlphaFoldDB" id="S7RSZ0"/>
<dbReference type="GeneID" id="19305188"/>
<sequence length="280" mass="31764">TADVVLLSSDQVKFWVHKNILDLSSEALAHIVCAGSVGHHIVNGVRLVQLEDNAKILDGLLRYCYPLDRPDVSDFSTMQALLDAALKYEMPHAAKSLRRALISEAFLNSHPLRVFATACRYLLHNEACIAAKATLQHDMISPEAPELKRINGLSYHRLLTFRQKCVQGALSLLSNFHWVLRDDWVWLQCQSCASASHTWRFAHAQGTYPVRKWWVGYIERASKALKEKPSPGVLTTQAILRECTREATQCRTCCEKAIWDLQEFSQLLAAQVKRKIDEVR</sequence>
<evidence type="ECO:0000313" key="2">
    <source>
        <dbReference type="EMBL" id="EPQ56209.1"/>
    </source>
</evidence>
<reference evidence="2 3" key="1">
    <citation type="journal article" date="2012" name="Science">
        <title>The Paleozoic origin of enzymatic lignin decomposition reconstructed from 31 fungal genomes.</title>
        <authorList>
            <person name="Floudas D."/>
            <person name="Binder M."/>
            <person name="Riley R."/>
            <person name="Barry K."/>
            <person name="Blanchette R.A."/>
            <person name="Henrissat B."/>
            <person name="Martinez A.T."/>
            <person name="Otillar R."/>
            <person name="Spatafora J.W."/>
            <person name="Yadav J.S."/>
            <person name="Aerts A."/>
            <person name="Benoit I."/>
            <person name="Boyd A."/>
            <person name="Carlson A."/>
            <person name="Copeland A."/>
            <person name="Coutinho P.M."/>
            <person name="de Vries R.P."/>
            <person name="Ferreira P."/>
            <person name="Findley K."/>
            <person name="Foster B."/>
            <person name="Gaskell J."/>
            <person name="Glotzer D."/>
            <person name="Gorecki P."/>
            <person name="Heitman J."/>
            <person name="Hesse C."/>
            <person name="Hori C."/>
            <person name="Igarashi K."/>
            <person name="Jurgens J.A."/>
            <person name="Kallen N."/>
            <person name="Kersten P."/>
            <person name="Kohler A."/>
            <person name="Kuees U."/>
            <person name="Kumar T.K.A."/>
            <person name="Kuo A."/>
            <person name="LaButti K."/>
            <person name="Larrondo L.F."/>
            <person name="Lindquist E."/>
            <person name="Ling A."/>
            <person name="Lombard V."/>
            <person name="Lucas S."/>
            <person name="Lundell T."/>
            <person name="Martin R."/>
            <person name="McLaughlin D.J."/>
            <person name="Morgenstern I."/>
            <person name="Morin E."/>
            <person name="Murat C."/>
            <person name="Nagy L.G."/>
            <person name="Nolan M."/>
            <person name="Ohm R.A."/>
            <person name="Patyshakuliyeva A."/>
            <person name="Rokas A."/>
            <person name="Ruiz-Duenas F.J."/>
            <person name="Sabat G."/>
            <person name="Salamov A."/>
            <person name="Samejima M."/>
            <person name="Schmutz J."/>
            <person name="Slot J.C."/>
            <person name="St John F."/>
            <person name="Stenlid J."/>
            <person name="Sun H."/>
            <person name="Sun S."/>
            <person name="Syed K."/>
            <person name="Tsang A."/>
            <person name="Wiebenga A."/>
            <person name="Young D."/>
            <person name="Pisabarro A."/>
            <person name="Eastwood D.C."/>
            <person name="Martin F."/>
            <person name="Cullen D."/>
            <person name="Grigoriev I.V."/>
            <person name="Hibbett D.S."/>
        </authorList>
    </citation>
    <scope>NUCLEOTIDE SEQUENCE [LARGE SCALE GENOMIC DNA]</scope>
    <source>
        <strain evidence="2 3">ATCC 11539</strain>
    </source>
</reference>
<dbReference type="eggNOG" id="ENOG502RBVE">
    <property type="taxonomic scope" value="Eukaryota"/>
</dbReference>
<dbReference type="SMART" id="SM00225">
    <property type="entry name" value="BTB"/>
    <property type="match status" value="1"/>
</dbReference>
<feature type="non-terminal residue" evidence="2">
    <location>
        <position position="1"/>
    </location>
</feature>
<dbReference type="OMA" id="NVEWIRA"/>
<dbReference type="Gene3D" id="3.30.710.10">
    <property type="entry name" value="Potassium Channel Kv1.1, Chain A"/>
    <property type="match status" value="1"/>
</dbReference>
<dbReference type="Proteomes" id="UP000030669">
    <property type="component" value="Unassembled WGS sequence"/>
</dbReference>